<keyword evidence="15" id="KW-1185">Reference proteome</keyword>
<evidence type="ECO:0000256" key="7">
    <source>
        <dbReference type="ARBA" id="ARBA00022475"/>
    </source>
</evidence>
<dbReference type="CDD" id="cd13137">
    <property type="entry name" value="MATE_NorM_like"/>
    <property type="match status" value="1"/>
</dbReference>
<evidence type="ECO:0000256" key="1">
    <source>
        <dbReference type="ARBA" id="ARBA00003408"/>
    </source>
</evidence>
<evidence type="ECO:0000256" key="10">
    <source>
        <dbReference type="ARBA" id="ARBA00023065"/>
    </source>
</evidence>
<evidence type="ECO:0000256" key="13">
    <source>
        <dbReference type="SAM" id="Phobius"/>
    </source>
</evidence>
<keyword evidence="10" id="KW-0406">Ion transport</keyword>
<reference evidence="14 15" key="1">
    <citation type="submission" date="2024-09" db="EMBL/GenBank/DDBJ databases">
        <authorList>
            <person name="Sun Q."/>
            <person name="Mori K."/>
        </authorList>
    </citation>
    <scope>NUCLEOTIDE SEQUENCE [LARGE SCALE GENOMIC DNA]</scope>
    <source>
        <strain evidence="14 15">CCM 7759</strain>
    </source>
</reference>
<evidence type="ECO:0000256" key="2">
    <source>
        <dbReference type="ARBA" id="ARBA00004651"/>
    </source>
</evidence>
<dbReference type="EMBL" id="JBHLWN010000074">
    <property type="protein sequence ID" value="MFC0214484.1"/>
    <property type="molecule type" value="Genomic_DNA"/>
</dbReference>
<feature type="transmembrane region" description="Helical" evidence="13">
    <location>
        <begin position="186"/>
        <end position="210"/>
    </location>
</feature>
<feature type="transmembrane region" description="Helical" evidence="13">
    <location>
        <begin position="410"/>
        <end position="433"/>
    </location>
</feature>
<dbReference type="Pfam" id="PF01554">
    <property type="entry name" value="MatE"/>
    <property type="match status" value="2"/>
</dbReference>
<keyword evidence="11 13" id="KW-0472">Membrane</keyword>
<comment type="similarity">
    <text evidence="3">Belongs to the multi antimicrobial extrusion (MATE) (TC 2.A.66.1) family.</text>
</comment>
<feature type="transmembrane region" description="Helical" evidence="13">
    <location>
        <begin position="314"/>
        <end position="332"/>
    </location>
</feature>
<feature type="transmembrane region" description="Helical" evidence="13">
    <location>
        <begin position="126"/>
        <end position="147"/>
    </location>
</feature>
<accession>A0ABV6DPB6</accession>
<comment type="subcellular location">
    <subcellularLocation>
        <location evidence="2">Cell membrane</location>
        <topology evidence="2">Multi-pass membrane protein</topology>
    </subcellularLocation>
</comment>
<sequence length="451" mass="48867">MFNRWMQIMKLALPSIVSFASATVTGTISLLLVGQLGALVIAIVGVSNIIMYNAWALSSGIGHTVNYLVAQSAGAGEWRKAIERTYLASYLCIGLGLLVAAAGTFAPEALLHLMGGSPELVEAGKGYLQLRFYAMVFTIGSFVLQGFFRGIGDTRTPMIMSFISNIGMIVLTYGLTYGHLGLPELGLAGAGIAFLIGELAALVWGLYVFFIRLHPRLHTRARIPFNLPEFKLIAGESGKLALNEFAMSMAMFVFTAFVTRLGTAALAANEVSLNVMALGFMPAFGFGATATILVGQEIGKGLNQAARRIGTDTALIGSILLLLLGVAEFIWAEPIARLYSSDPEVYRLAADLIRISAFLQLFDGLFNFYAGGLRGIGDTTFLLVTSISLNWLLFLPLAYVLIFMLGYSSYGAWIALYTFIFALGCAVLIRYYFRDWTSIRAKQAQQAEPVH</sequence>
<evidence type="ECO:0000256" key="3">
    <source>
        <dbReference type="ARBA" id="ARBA00010199"/>
    </source>
</evidence>
<keyword evidence="5" id="KW-0813">Transport</keyword>
<feature type="transmembrane region" description="Helical" evidence="13">
    <location>
        <begin position="159"/>
        <end position="180"/>
    </location>
</feature>
<dbReference type="InterPro" id="IPR050222">
    <property type="entry name" value="MATE_MdtK"/>
</dbReference>
<evidence type="ECO:0000256" key="4">
    <source>
        <dbReference type="ARBA" id="ARBA00020268"/>
    </source>
</evidence>
<feature type="transmembrane region" description="Helical" evidence="13">
    <location>
        <begin position="352"/>
        <end position="369"/>
    </location>
</feature>
<dbReference type="PIRSF" id="PIRSF006603">
    <property type="entry name" value="DinF"/>
    <property type="match status" value="1"/>
</dbReference>
<protein>
    <recommendedName>
        <fullName evidence="4">Probable multidrug resistance protein NorM</fullName>
    </recommendedName>
    <alternativeName>
        <fullName evidence="12">Multidrug-efflux transporter</fullName>
    </alternativeName>
</protein>
<keyword evidence="9 13" id="KW-1133">Transmembrane helix</keyword>
<evidence type="ECO:0000256" key="5">
    <source>
        <dbReference type="ARBA" id="ARBA00022448"/>
    </source>
</evidence>
<evidence type="ECO:0000313" key="15">
    <source>
        <dbReference type="Proteomes" id="UP001589776"/>
    </source>
</evidence>
<keyword evidence="6" id="KW-0050">Antiport</keyword>
<dbReference type="RefSeq" id="WP_377471856.1">
    <property type="nucleotide sequence ID" value="NZ_JBHLWN010000074.1"/>
</dbReference>
<evidence type="ECO:0000256" key="12">
    <source>
        <dbReference type="ARBA" id="ARBA00031636"/>
    </source>
</evidence>
<dbReference type="Proteomes" id="UP001589776">
    <property type="component" value="Unassembled WGS sequence"/>
</dbReference>
<dbReference type="NCBIfam" id="TIGR00797">
    <property type="entry name" value="matE"/>
    <property type="match status" value="1"/>
</dbReference>
<dbReference type="InterPro" id="IPR002528">
    <property type="entry name" value="MATE_fam"/>
</dbReference>
<dbReference type="PANTHER" id="PTHR43298">
    <property type="entry name" value="MULTIDRUG RESISTANCE PROTEIN NORM-RELATED"/>
    <property type="match status" value="1"/>
</dbReference>
<keyword evidence="7" id="KW-1003">Cell membrane</keyword>
<organism evidence="14 15">
    <name type="scientific">Paenibacillus chartarius</name>
    <dbReference type="NCBI Taxonomy" id="747481"/>
    <lineage>
        <taxon>Bacteria</taxon>
        <taxon>Bacillati</taxon>
        <taxon>Bacillota</taxon>
        <taxon>Bacilli</taxon>
        <taxon>Bacillales</taxon>
        <taxon>Paenibacillaceae</taxon>
        <taxon>Paenibacillus</taxon>
    </lineage>
</organism>
<comment type="function">
    <text evidence="1">Multidrug efflux pump.</text>
</comment>
<feature type="transmembrane region" description="Helical" evidence="13">
    <location>
        <begin position="273"/>
        <end position="294"/>
    </location>
</feature>
<evidence type="ECO:0000256" key="8">
    <source>
        <dbReference type="ARBA" id="ARBA00022692"/>
    </source>
</evidence>
<evidence type="ECO:0000256" key="11">
    <source>
        <dbReference type="ARBA" id="ARBA00023136"/>
    </source>
</evidence>
<dbReference type="InterPro" id="IPR048279">
    <property type="entry name" value="MdtK-like"/>
</dbReference>
<dbReference type="PANTHER" id="PTHR43298:SF2">
    <property type="entry name" value="FMN_FAD EXPORTER YEEO-RELATED"/>
    <property type="match status" value="1"/>
</dbReference>
<feature type="transmembrane region" description="Helical" evidence="13">
    <location>
        <begin position="87"/>
        <end position="106"/>
    </location>
</feature>
<feature type="transmembrane region" description="Helical" evidence="13">
    <location>
        <begin position="381"/>
        <end position="404"/>
    </location>
</feature>
<evidence type="ECO:0000256" key="6">
    <source>
        <dbReference type="ARBA" id="ARBA00022449"/>
    </source>
</evidence>
<proteinExistence type="inferred from homology"/>
<keyword evidence="8 13" id="KW-0812">Transmembrane</keyword>
<gene>
    <name evidence="14" type="ORF">ACFFK0_18800</name>
</gene>
<feature type="transmembrane region" description="Helical" evidence="13">
    <location>
        <begin position="245"/>
        <end position="267"/>
    </location>
</feature>
<name>A0ABV6DPB6_9BACL</name>
<evidence type="ECO:0000313" key="14">
    <source>
        <dbReference type="EMBL" id="MFC0214484.1"/>
    </source>
</evidence>
<feature type="transmembrane region" description="Helical" evidence="13">
    <location>
        <begin position="36"/>
        <end position="55"/>
    </location>
</feature>
<evidence type="ECO:0000256" key="9">
    <source>
        <dbReference type="ARBA" id="ARBA00022989"/>
    </source>
</evidence>
<comment type="caution">
    <text evidence="14">The sequence shown here is derived from an EMBL/GenBank/DDBJ whole genome shotgun (WGS) entry which is preliminary data.</text>
</comment>